<dbReference type="Proteomes" id="UP000600946">
    <property type="component" value="Unassembled WGS sequence"/>
</dbReference>
<keyword evidence="3" id="KW-1185">Reference proteome</keyword>
<sequence>MSILLAASMVDRSDSTSSGDSGAKHPAAPASSLARSPASGAGGAPVHCRTGQTRRRSTRCRTGGAPNHPRNLWVEPPSSNHQAGAGPNNPKDSDESKLHTAVCSGKVQLAAARDAIATDWTTALATLGLT</sequence>
<feature type="compositionally biased region" description="Low complexity" evidence="1">
    <location>
        <begin position="15"/>
        <end position="39"/>
    </location>
</feature>
<evidence type="ECO:0000256" key="1">
    <source>
        <dbReference type="SAM" id="MobiDB-lite"/>
    </source>
</evidence>
<evidence type="ECO:0000313" key="3">
    <source>
        <dbReference type="Proteomes" id="UP000600946"/>
    </source>
</evidence>
<accession>A0ABQ3ANJ2</accession>
<name>A0ABQ3ANJ2_9ACTN</name>
<organism evidence="2 3">
    <name type="scientific">Streptomyces xanthochromogenes</name>
    <dbReference type="NCBI Taxonomy" id="67384"/>
    <lineage>
        <taxon>Bacteria</taxon>
        <taxon>Bacillati</taxon>
        <taxon>Actinomycetota</taxon>
        <taxon>Actinomycetes</taxon>
        <taxon>Kitasatosporales</taxon>
        <taxon>Streptomycetaceae</taxon>
        <taxon>Streptomyces</taxon>
    </lineage>
</organism>
<comment type="caution">
    <text evidence="2">The sequence shown here is derived from an EMBL/GenBank/DDBJ whole genome shotgun (WGS) entry which is preliminary data.</text>
</comment>
<proteinExistence type="predicted"/>
<dbReference type="EMBL" id="BMUU01000015">
    <property type="protein sequence ID" value="GGY62217.1"/>
    <property type="molecule type" value="Genomic_DNA"/>
</dbReference>
<feature type="region of interest" description="Disordered" evidence="1">
    <location>
        <begin position="1"/>
        <end position="99"/>
    </location>
</feature>
<gene>
    <name evidence="2" type="ORF">GCM10010326_66340</name>
</gene>
<protein>
    <submittedName>
        <fullName evidence="2">Uncharacterized protein</fullName>
    </submittedName>
</protein>
<reference evidence="3" key="1">
    <citation type="journal article" date="2019" name="Int. J. Syst. Evol. Microbiol.">
        <title>The Global Catalogue of Microorganisms (GCM) 10K type strain sequencing project: providing services to taxonomists for standard genome sequencing and annotation.</title>
        <authorList>
            <consortium name="The Broad Institute Genomics Platform"/>
            <consortium name="The Broad Institute Genome Sequencing Center for Infectious Disease"/>
            <person name="Wu L."/>
            <person name="Ma J."/>
        </authorList>
    </citation>
    <scope>NUCLEOTIDE SEQUENCE [LARGE SCALE GENOMIC DNA]</scope>
    <source>
        <strain evidence="3">JCM 4594</strain>
    </source>
</reference>
<evidence type="ECO:0000313" key="2">
    <source>
        <dbReference type="EMBL" id="GGY62217.1"/>
    </source>
</evidence>